<dbReference type="EMBL" id="JACAZE010000006">
    <property type="protein sequence ID" value="KAF7314155.1"/>
    <property type="molecule type" value="Genomic_DNA"/>
</dbReference>
<feature type="compositionally biased region" description="Polar residues" evidence="1">
    <location>
        <begin position="321"/>
        <end position="336"/>
    </location>
</feature>
<evidence type="ECO:0000256" key="1">
    <source>
        <dbReference type="SAM" id="MobiDB-lite"/>
    </source>
</evidence>
<sequence>MSPSRSHSARRPTRLALLSALLSSPLRLCQAIPLTNLTIDDTNTSFFTFGGVNGTNSPPEWAAITPSTPCDYCSAQPPTTDIYNKTWHDGSVGSRGSFTFNGTEIWIYGVDIENSANITFTLADINLTTYHSYDAGAQFVFNALFFHAADLPTEADGTPRSHTVDWVLGESSKNGTSALFDYAVITVEREAATPSPSPSSSHSHHSNAGAIAGGVVGGLAALGILLFALFCLRMRRRNRNQHPGLDDKEVQPEPFTQQHPPVRGPGTDAASIAPTMATSGSASLQPLRLETQSVMTGTGTGTSVSGSGGRSAGVGHPPGLGSSSGKTLDTSWTNPAPLSSVTSPLSSSDARSASDPDRTTLAPSARETFLEERLAALEAHVREMSETPSGIGMAVPPPAYEGREP</sequence>
<evidence type="ECO:0000313" key="5">
    <source>
        <dbReference type="Proteomes" id="UP000613580"/>
    </source>
</evidence>
<evidence type="ECO:0000256" key="3">
    <source>
        <dbReference type="SAM" id="SignalP"/>
    </source>
</evidence>
<gene>
    <name evidence="4" type="ORF">HMN09_00574800</name>
</gene>
<keyword evidence="2" id="KW-0812">Transmembrane</keyword>
<keyword evidence="2" id="KW-0472">Membrane</keyword>
<feature type="chain" id="PRO_5034381612" evidence="3">
    <location>
        <begin position="32"/>
        <end position="405"/>
    </location>
</feature>
<protein>
    <submittedName>
        <fullName evidence="4">Uncharacterized protein</fullName>
    </submittedName>
</protein>
<evidence type="ECO:0000313" key="4">
    <source>
        <dbReference type="EMBL" id="KAF7314155.1"/>
    </source>
</evidence>
<dbReference type="AlphaFoldDB" id="A0A8H6TE74"/>
<feature type="region of interest" description="Disordered" evidence="1">
    <location>
        <begin position="382"/>
        <end position="405"/>
    </location>
</feature>
<feature type="transmembrane region" description="Helical" evidence="2">
    <location>
        <begin position="208"/>
        <end position="232"/>
    </location>
</feature>
<feature type="region of interest" description="Disordered" evidence="1">
    <location>
        <begin position="242"/>
        <end position="273"/>
    </location>
</feature>
<keyword evidence="2" id="KW-1133">Transmembrane helix</keyword>
<feature type="compositionally biased region" description="Low complexity" evidence="1">
    <location>
        <begin position="295"/>
        <end position="305"/>
    </location>
</feature>
<comment type="caution">
    <text evidence="4">The sequence shown here is derived from an EMBL/GenBank/DDBJ whole genome shotgun (WGS) entry which is preliminary data.</text>
</comment>
<keyword evidence="3" id="KW-0732">Signal</keyword>
<dbReference type="Gene3D" id="2.60.120.260">
    <property type="entry name" value="Galactose-binding domain-like"/>
    <property type="match status" value="1"/>
</dbReference>
<dbReference type="OrthoDB" id="3029405at2759"/>
<name>A0A8H6TE74_MYCCL</name>
<proteinExistence type="predicted"/>
<feature type="compositionally biased region" description="Low complexity" evidence="1">
    <location>
        <begin position="337"/>
        <end position="351"/>
    </location>
</feature>
<feature type="signal peptide" evidence="3">
    <location>
        <begin position="1"/>
        <end position="31"/>
    </location>
</feature>
<organism evidence="4 5">
    <name type="scientific">Mycena chlorophos</name>
    <name type="common">Agaric fungus</name>
    <name type="synonym">Agaricus chlorophos</name>
    <dbReference type="NCBI Taxonomy" id="658473"/>
    <lineage>
        <taxon>Eukaryota</taxon>
        <taxon>Fungi</taxon>
        <taxon>Dikarya</taxon>
        <taxon>Basidiomycota</taxon>
        <taxon>Agaricomycotina</taxon>
        <taxon>Agaricomycetes</taxon>
        <taxon>Agaricomycetidae</taxon>
        <taxon>Agaricales</taxon>
        <taxon>Marasmiineae</taxon>
        <taxon>Mycenaceae</taxon>
        <taxon>Mycena</taxon>
    </lineage>
</organism>
<feature type="region of interest" description="Disordered" evidence="1">
    <location>
        <begin position="295"/>
        <end position="369"/>
    </location>
</feature>
<keyword evidence="5" id="KW-1185">Reference proteome</keyword>
<accession>A0A8H6TE74</accession>
<dbReference type="Proteomes" id="UP000613580">
    <property type="component" value="Unassembled WGS sequence"/>
</dbReference>
<evidence type="ECO:0000256" key="2">
    <source>
        <dbReference type="SAM" id="Phobius"/>
    </source>
</evidence>
<reference evidence="4" key="1">
    <citation type="submission" date="2020-05" db="EMBL/GenBank/DDBJ databases">
        <title>Mycena genomes resolve the evolution of fungal bioluminescence.</title>
        <authorList>
            <person name="Tsai I.J."/>
        </authorList>
    </citation>
    <scope>NUCLEOTIDE SEQUENCE</scope>
    <source>
        <strain evidence="4">110903Hualien_Pintung</strain>
    </source>
</reference>
<feature type="compositionally biased region" description="Gly residues" evidence="1">
    <location>
        <begin position="306"/>
        <end position="318"/>
    </location>
</feature>